<reference evidence="2" key="1">
    <citation type="submission" date="2015-02" db="EMBL/GenBank/DDBJ databases">
        <title>Genome sequencing for Strongylocentrotus purpuratus.</title>
        <authorList>
            <person name="Murali S."/>
            <person name="Liu Y."/>
            <person name="Vee V."/>
            <person name="English A."/>
            <person name="Wang M."/>
            <person name="Skinner E."/>
            <person name="Han Y."/>
            <person name="Muzny D.M."/>
            <person name="Worley K.C."/>
            <person name="Gibbs R.A."/>
        </authorList>
    </citation>
    <scope>NUCLEOTIDE SEQUENCE</scope>
</reference>
<dbReference type="AlphaFoldDB" id="A0A7M7NEP9"/>
<protein>
    <submittedName>
        <fullName evidence="1">Uncharacterized protein</fullName>
    </submittedName>
</protein>
<dbReference type="PANTHER" id="PTHR24407:SF14">
    <property type="entry name" value="SIR2-LIKE DOMAIN-CONTAINING PROTEIN"/>
    <property type="match status" value="1"/>
</dbReference>
<name>A0A7M7NEP9_STRPU</name>
<reference evidence="1" key="2">
    <citation type="submission" date="2021-01" db="UniProtKB">
        <authorList>
            <consortium name="EnsemblMetazoa"/>
        </authorList>
    </citation>
    <scope>IDENTIFICATION</scope>
</reference>
<dbReference type="InParanoid" id="A0A7M7NEP9"/>
<dbReference type="InterPro" id="IPR032675">
    <property type="entry name" value="LRR_dom_sf"/>
</dbReference>
<evidence type="ECO:0000313" key="1">
    <source>
        <dbReference type="EnsemblMetazoa" id="XP_030834602"/>
    </source>
</evidence>
<evidence type="ECO:0000313" key="2">
    <source>
        <dbReference type="Proteomes" id="UP000007110"/>
    </source>
</evidence>
<proteinExistence type="predicted"/>
<dbReference type="Proteomes" id="UP000007110">
    <property type="component" value="Unassembled WGS sequence"/>
</dbReference>
<dbReference type="EnsemblMetazoa" id="XM_030978742">
    <property type="protein sequence ID" value="XP_030834602"/>
    <property type="gene ID" value="LOC115921344"/>
</dbReference>
<dbReference type="PANTHER" id="PTHR24407">
    <property type="entry name" value="PROTEIN KINASE DOMAIN-CONTAINING PROTEIN"/>
    <property type="match status" value="1"/>
</dbReference>
<dbReference type="RefSeq" id="XP_030834602.1">
    <property type="nucleotide sequence ID" value="XM_030978742.1"/>
</dbReference>
<dbReference type="GeneID" id="115921344"/>
<dbReference type="SUPFAM" id="SSF52047">
    <property type="entry name" value="RNI-like"/>
    <property type="match status" value="1"/>
</dbReference>
<sequence>MQVETLKLYDHKCPTPASSYHLSETLCSMPHLTYLRLYGGDLREEFYSTWKANASSIKVETLKLDDHKCPTPASSYHLSETLCSMPHLTYLRLYEGDLREEFYSTWKANASSIKVETLKLDDHKCPTPASSHHLSEALCSMPNLTDLRLDGGDLCEEFYSTLKAKASSIKVQTLKLTNHKFRTPSSHHLLEALCSMPNLTNLRLDGGDLREEFYSTLKAKASSIKVQTLNLTNHQCRTPASSHHLSEALCSMPHLTDLTLDGGDLREEFYSTWKANAPSIKVCVS</sequence>
<keyword evidence="2" id="KW-1185">Reference proteome</keyword>
<dbReference type="KEGG" id="spu:115921344"/>
<accession>A0A7M7NEP9</accession>
<dbReference type="Gene3D" id="3.80.10.10">
    <property type="entry name" value="Ribonuclease Inhibitor"/>
    <property type="match status" value="1"/>
</dbReference>
<organism evidence="1 2">
    <name type="scientific">Strongylocentrotus purpuratus</name>
    <name type="common">Purple sea urchin</name>
    <dbReference type="NCBI Taxonomy" id="7668"/>
    <lineage>
        <taxon>Eukaryota</taxon>
        <taxon>Metazoa</taxon>
        <taxon>Echinodermata</taxon>
        <taxon>Eleutherozoa</taxon>
        <taxon>Echinozoa</taxon>
        <taxon>Echinoidea</taxon>
        <taxon>Euechinoidea</taxon>
        <taxon>Echinacea</taxon>
        <taxon>Camarodonta</taxon>
        <taxon>Echinidea</taxon>
        <taxon>Strongylocentrotidae</taxon>
        <taxon>Strongylocentrotus</taxon>
    </lineage>
</organism>